<dbReference type="Proteomes" id="UP001283341">
    <property type="component" value="Unassembled WGS sequence"/>
</dbReference>
<gene>
    <name evidence="2" type="ORF">B0H66DRAFT_607367</name>
</gene>
<sequence length="93" mass="9865">MKTSSAFAILAALASSIIALPSEDTTPNVLPRGLAAVHQANTRLSARDIEKRDNCVAACLKTYTSFCMSQSCAGSADANCPICYAIHNHDYKS</sequence>
<feature type="signal peptide" evidence="1">
    <location>
        <begin position="1"/>
        <end position="19"/>
    </location>
</feature>
<comment type="caution">
    <text evidence="2">The sequence shown here is derived from an EMBL/GenBank/DDBJ whole genome shotgun (WGS) entry which is preliminary data.</text>
</comment>
<dbReference type="EMBL" id="JAUEDM010000007">
    <property type="protein sequence ID" value="KAK3314135.1"/>
    <property type="molecule type" value="Genomic_DNA"/>
</dbReference>
<name>A0AAE0M088_9PEZI</name>
<feature type="chain" id="PRO_5042215856" evidence="1">
    <location>
        <begin position="20"/>
        <end position="93"/>
    </location>
</feature>
<reference evidence="2" key="1">
    <citation type="journal article" date="2023" name="Mol. Phylogenet. Evol.">
        <title>Genome-scale phylogeny and comparative genomics of the fungal order Sordariales.</title>
        <authorList>
            <person name="Hensen N."/>
            <person name="Bonometti L."/>
            <person name="Westerberg I."/>
            <person name="Brannstrom I.O."/>
            <person name="Guillou S."/>
            <person name="Cros-Aarteil S."/>
            <person name="Calhoun S."/>
            <person name="Haridas S."/>
            <person name="Kuo A."/>
            <person name="Mondo S."/>
            <person name="Pangilinan J."/>
            <person name="Riley R."/>
            <person name="LaButti K."/>
            <person name="Andreopoulos B."/>
            <person name="Lipzen A."/>
            <person name="Chen C."/>
            <person name="Yan M."/>
            <person name="Daum C."/>
            <person name="Ng V."/>
            <person name="Clum A."/>
            <person name="Steindorff A."/>
            <person name="Ohm R.A."/>
            <person name="Martin F."/>
            <person name="Silar P."/>
            <person name="Natvig D.O."/>
            <person name="Lalanne C."/>
            <person name="Gautier V."/>
            <person name="Ament-Velasquez S.L."/>
            <person name="Kruys A."/>
            <person name="Hutchinson M.I."/>
            <person name="Powell A.J."/>
            <person name="Barry K."/>
            <person name="Miller A.N."/>
            <person name="Grigoriev I.V."/>
            <person name="Debuchy R."/>
            <person name="Gladieux P."/>
            <person name="Hiltunen Thoren M."/>
            <person name="Johannesson H."/>
        </authorList>
    </citation>
    <scope>NUCLEOTIDE SEQUENCE</scope>
    <source>
        <strain evidence="2">CBS 118394</strain>
    </source>
</reference>
<accession>A0AAE0M088</accession>
<reference evidence="2" key="2">
    <citation type="submission" date="2023-06" db="EMBL/GenBank/DDBJ databases">
        <authorList>
            <consortium name="Lawrence Berkeley National Laboratory"/>
            <person name="Haridas S."/>
            <person name="Hensen N."/>
            <person name="Bonometti L."/>
            <person name="Westerberg I."/>
            <person name="Brannstrom I.O."/>
            <person name="Guillou S."/>
            <person name="Cros-Aarteil S."/>
            <person name="Calhoun S."/>
            <person name="Kuo A."/>
            <person name="Mondo S."/>
            <person name="Pangilinan J."/>
            <person name="Riley R."/>
            <person name="Labutti K."/>
            <person name="Andreopoulos B."/>
            <person name="Lipzen A."/>
            <person name="Chen C."/>
            <person name="Yanf M."/>
            <person name="Daum C."/>
            <person name="Ng V."/>
            <person name="Clum A."/>
            <person name="Steindorff A."/>
            <person name="Ohm R."/>
            <person name="Martin F."/>
            <person name="Silar P."/>
            <person name="Natvig D."/>
            <person name="Lalanne C."/>
            <person name="Gautier V."/>
            <person name="Ament-Velasquez S.L."/>
            <person name="Kruys A."/>
            <person name="Hutchinson M.I."/>
            <person name="Powell A.J."/>
            <person name="Barry K."/>
            <person name="Miller A.N."/>
            <person name="Grigoriev I.V."/>
            <person name="Debuchy R."/>
            <person name="Gladieux P."/>
            <person name="Thoren M.H."/>
            <person name="Johannesson H."/>
        </authorList>
    </citation>
    <scope>NUCLEOTIDE SEQUENCE</scope>
    <source>
        <strain evidence="2">CBS 118394</strain>
    </source>
</reference>
<keyword evidence="1" id="KW-0732">Signal</keyword>
<protein>
    <submittedName>
        <fullName evidence="2">Uncharacterized protein</fullName>
    </submittedName>
</protein>
<dbReference type="AlphaFoldDB" id="A0AAE0M088"/>
<evidence type="ECO:0000313" key="3">
    <source>
        <dbReference type="Proteomes" id="UP001283341"/>
    </source>
</evidence>
<proteinExistence type="predicted"/>
<keyword evidence="3" id="KW-1185">Reference proteome</keyword>
<organism evidence="2 3">
    <name type="scientific">Apodospora peruviana</name>
    <dbReference type="NCBI Taxonomy" id="516989"/>
    <lineage>
        <taxon>Eukaryota</taxon>
        <taxon>Fungi</taxon>
        <taxon>Dikarya</taxon>
        <taxon>Ascomycota</taxon>
        <taxon>Pezizomycotina</taxon>
        <taxon>Sordariomycetes</taxon>
        <taxon>Sordariomycetidae</taxon>
        <taxon>Sordariales</taxon>
        <taxon>Lasiosphaeriaceae</taxon>
        <taxon>Apodospora</taxon>
    </lineage>
</organism>
<evidence type="ECO:0000313" key="2">
    <source>
        <dbReference type="EMBL" id="KAK3314135.1"/>
    </source>
</evidence>
<evidence type="ECO:0000256" key="1">
    <source>
        <dbReference type="SAM" id="SignalP"/>
    </source>
</evidence>